<feature type="chain" id="PRO_5045233541" evidence="1">
    <location>
        <begin position="22"/>
        <end position="159"/>
    </location>
</feature>
<dbReference type="EMBL" id="AP024238">
    <property type="protein sequence ID" value="BCO26617.1"/>
    <property type="molecule type" value="Genomic_DNA"/>
</dbReference>
<dbReference type="Proteomes" id="UP000824366">
    <property type="component" value="Chromosome"/>
</dbReference>
<evidence type="ECO:0000313" key="3">
    <source>
        <dbReference type="Proteomes" id="UP000824366"/>
    </source>
</evidence>
<evidence type="ECO:0000313" key="2">
    <source>
        <dbReference type="EMBL" id="BCO26617.1"/>
    </source>
</evidence>
<proteinExistence type="predicted"/>
<keyword evidence="3" id="KW-1185">Reference proteome</keyword>
<keyword evidence="1" id="KW-0732">Signal</keyword>
<accession>A0ABN6D3N3</accession>
<dbReference type="RefSeq" id="WP_223910362.1">
    <property type="nucleotide sequence ID" value="NZ_AP024238.1"/>
</dbReference>
<organism evidence="2 3">
    <name type="scientific">Rhodoferax lithotrophicus</name>
    <dbReference type="NCBI Taxonomy" id="2798804"/>
    <lineage>
        <taxon>Bacteria</taxon>
        <taxon>Pseudomonadati</taxon>
        <taxon>Pseudomonadota</taxon>
        <taxon>Betaproteobacteria</taxon>
        <taxon>Burkholderiales</taxon>
        <taxon>Comamonadaceae</taxon>
        <taxon>Rhodoferax</taxon>
    </lineage>
</organism>
<evidence type="ECO:0000256" key="1">
    <source>
        <dbReference type="SAM" id="SignalP"/>
    </source>
</evidence>
<feature type="signal peptide" evidence="1">
    <location>
        <begin position="1"/>
        <end position="21"/>
    </location>
</feature>
<name>A0ABN6D3N3_9BURK</name>
<protein>
    <submittedName>
        <fullName evidence="2">Uncharacterized protein</fullName>
    </submittedName>
</protein>
<sequence>MKRLIATPTLAAIALTLGAFAAASSAQARSDVNFSVGVQVPGVYVQPAPVYEQPRQIYRPMPSRYERYDEGRRYEGPHWQHRGPYGNHEREGFANVYESGGPRHQWYPSHPYGPTATLTATSFPTSLTVRRAIRTAGRLLGLWGGWSPPRHEWSGKLKL</sequence>
<reference evidence="2 3" key="1">
    <citation type="journal article" date="2021" name="Microbiol. Spectr.">
        <title>A Single Bacterium Capable of Oxidation and Reduction of Iron at Circumneutral pH.</title>
        <authorList>
            <person name="Kato S."/>
            <person name="Ohkuma M."/>
        </authorList>
    </citation>
    <scope>NUCLEOTIDE SEQUENCE [LARGE SCALE GENOMIC DNA]</scope>
    <source>
        <strain evidence="2 3">MIZ03</strain>
    </source>
</reference>
<gene>
    <name evidence="2" type="ORF">MIZ03_1500</name>
</gene>